<keyword evidence="4" id="KW-1185">Reference proteome</keyword>
<dbReference type="Gramene" id="Zm00001eb408820_T001">
    <property type="protein sequence ID" value="Zm00001eb408820_P001"/>
    <property type="gene ID" value="Zm00001eb408820"/>
</dbReference>
<reference evidence="3" key="2">
    <citation type="submission" date="2019-07" db="EMBL/GenBank/DDBJ databases">
        <authorList>
            <person name="Seetharam A."/>
            <person name="Woodhouse M."/>
            <person name="Cannon E."/>
        </authorList>
    </citation>
    <scope>NUCLEOTIDE SEQUENCE [LARGE SCALE GENOMIC DNA]</scope>
    <source>
        <strain evidence="3">cv. B73</strain>
    </source>
</reference>
<keyword evidence="2" id="KW-0812">Transmembrane</keyword>
<proteinExistence type="predicted"/>
<protein>
    <submittedName>
        <fullName evidence="3">Uncharacterized protein</fullName>
    </submittedName>
</protein>
<feature type="compositionally biased region" description="Low complexity" evidence="1">
    <location>
        <begin position="121"/>
        <end position="149"/>
    </location>
</feature>
<dbReference type="PANTHER" id="PTHR47290">
    <property type="entry name" value="RING FINGER PROTEIN"/>
    <property type="match status" value="1"/>
</dbReference>
<organism evidence="3 4">
    <name type="scientific">Zea mays</name>
    <name type="common">Maize</name>
    <dbReference type="NCBI Taxonomy" id="4577"/>
    <lineage>
        <taxon>Eukaryota</taxon>
        <taxon>Viridiplantae</taxon>
        <taxon>Streptophyta</taxon>
        <taxon>Embryophyta</taxon>
        <taxon>Tracheophyta</taxon>
        <taxon>Spermatophyta</taxon>
        <taxon>Magnoliopsida</taxon>
        <taxon>Liliopsida</taxon>
        <taxon>Poales</taxon>
        <taxon>Poaceae</taxon>
        <taxon>PACMAD clade</taxon>
        <taxon>Panicoideae</taxon>
        <taxon>Andropogonodae</taxon>
        <taxon>Andropogoneae</taxon>
        <taxon>Tripsacinae</taxon>
        <taxon>Zea</taxon>
    </lineage>
</organism>
<dbReference type="Proteomes" id="UP000007305">
    <property type="component" value="Chromosome 10"/>
</dbReference>
<accession>A0A804RAJ5</accession>
<evidence type="ECO:0000313" key="4">
    <source>
        <dbReference type="Proteomes" id="UP000007305"/>
    </source>
</evidence>
<feature type="region of interest" description="Disordered" evidence="1">
    <location>
        <begin position="1"/>
        <end position="153"/>
    </location>
</feature>
<feature type="compositionally biased region" description="Low complexity" evidence="1">
    <location>
        <begin position="32"/>
        <end position="45"/>
    </location>
</feature>
<sequence length="301" mass="33212">MAQDPSRPHRHSSKDTAAQQPEPEHQHEHEQQPPAEILHQLAPQAQPQPPHDVHEPAAAASSSSSSDAGSSWLQLGIGGPSPSSPPRRKRPRRDDDDDDAGPSTATSSVQPAAAPPPQLPPQLLLSLQPAGRPSSSSSSAPAPAPARAVAPPPPAHEAGTWFLLRAAPNQRREEPPLPHIPRSYLRVRDGRMMTVRVVMRYLVNKLGLDDDSQVRMSTPQFPIIYAICPFFLVRNIFLILYIVPFFNTIYICVYLCVQYRPTLASDLNNSLYPLTTKLTYDLSSRFFVLKKTRINLFVGLV</sequence>
<dbReference type="PANTHER" id="PTHR47290:SF5">
    <property type="entry name" value="OS12G0479100 PROTEIN"/>
    <property type="match status" value="1"/>
</dbReference>
<feature type="compositionally biased region" description="Low complexity" evidence="1">
    <location>
        <begin position="57"/>
        <end position="71"/>
    </location>
</feature>
<keyword evidence="2" id="KW-0472">Membrane</keyword>
<dbReference type="InterPro" id="IPR044171">
    <property type="entry name" value="LAX2-like"/>
</dbReference>
<evidence type="ECO:0000256" key="1">
    <source>
        <dbReference type="SAM" id="MobiDB-lite"/>
    </source>
</evidence>
<dbReference type="EnsemblPlants" id="Zm00001eb408820_T001">
    <property type="protein sequence ID" value="Zm00001eb408820_P001"/>
    <property type="gene ID" value="Zm00001eb408820"/>
</dbReference>
<feature type="compositionally biased region" description="Low complexity" evidence="1">
    <location>
        <begin position="101"/>
        <end position="112"/>
    </location>
</feature>
<evidence type="ECO:0000313" key="3">
    <source>
        <dbReference type="EnsemblPlants" id="Zm00001eb408820_P001"/>
    </source>
</evidence>
<dbReference type="InParanoid" id="A0A804RAJ5"/>
<dbReference type="GO" id="GO:0006355">
    <property type="term" value="P:regulation of DNA-templated transcription"/>
    <property type="evidence" value="ECO:0000318"/>
    <property type="project" value="GO_Central"/>
</dbReference>
<dbReference type="AlphaFoldDB" id="A0A804RAJ5"/>
<feature type="transmembrane region" description="Helical" evidence="2">
    <location>
        <begin position="236"/>
        <end position="257"/>
    </location>
</feature>
<dbReference type="GO" id="GO:0005634">
    <property type="term" value="C:nucleus"/>
    <property type="evidence" value="ECO:0000318"/>
    <property type="project" value="GO_Central"/>
</dbReference>
<name>A0A804RAJ5_MAIZE</name>
<reference evidence="3" key="3">
    <citation type="submission" date="2021-05" db="UniProtKB">
        <authorList>
            <consortium name="EnsemblPlants"/>
        </authorList>
    </citation>
    <scope>IDENTIFICATION</scope>
    <source>
        <strain evidence="3">cv. B73</strain>
    </source>
</reference>
<feature type="compositionally biased region" description="Basic and acidic residues" evidence="1">
    <location>
        <begin position="22"/>
        <end position="31"/>
    </location>
</feature>
<evidence type="ECO:0000256" key="2">
    <source>
        <dbReference type="SAM" id="Phobius"/>
    </source>
</evidence>
<reference evidence="4" key="1">
    <citation type="journal article" date="2009" name="Science">
        <title>The B73 maize genome: complexity, diversity, and dynamics.</title>
        <authorList>
            <person name="Schnable P.S."/>
            <person name="Ware D."/>
            <person name="Fulton R.S."/>
            <person name="Stein J.C."/>
            <person name="Wei F."/>
            <person name="Pasternak S."/>
            <person name="Liang C."/>
            <person name="Zhang J."/>
            <person name="Fulton L."/>
            <person name="Graves T.A."/>
            <person name="Minx P."/>
            <person name="Reily A.D."/>
            <person name="Courtney L."/>
            <person name="Kruchowski S.S."/>
            <person name="Tomlinson C."/>
            <person name="Strong C."/>
            <person name="Delehaunty K."/>
            <person name="Fronick C."/>
            <person name="Courtney B."/>
            <person name="Rock S.M."/>
            <person name="Belter E."/>
            <person name="Du F."/>
            <person name="Kim K."/>
            <person name="Abbott R.M."/>
            <person name="Cotton M."/>
            <person name="Levy A."/>
            <person name="Marchetto P."/>
            <person name="Ochoa K."/>
            <person name="Jackson S.M."/>
            <person name="Gillam B."/>
            <person name="Chen W."/>
            <person name="Yan L."/>
            <person name="Higginbotham J."/>
            <person name="Cardenas M."/>
            <person name="Waligorski J."/>
            <person name="Applebaum E."/>
            <person name="Phelps L."/>
            <person name="Falcone J."/>
            <person name="Kanchi K."/>
            <person name="Thane T."/>
            <person name="Scimone A."/>
            <person name="Thane N."/>
            <person name="Henke J."/>
            <person name="Wang T."/>
            <person name="Ruppert J."/>
            <person name="Shah N."/>
            <person name="Rotter K."/>
            <person name="Hodges J."/>
            <person name="Ingenthron E."/>
            <person name="Cordes M."/>
            <person name="Kohlberg S."/>
            <person name="Sgro J."/>
            <person name="Delgado B."/>
            <person name="Mead K."/>
            <person name="Chinwalla A."/>
            <person name="Leonard S."/>
            <person name="Crouse K."/>
            <person name="Collura K."/>
            <person name="Kudrna D."/>
            <person name="Currie J."/>
            <person name="He R."/>
            <person name="Angelova A."/>
            <person name="Rajasekar S."/>
            <person name="Mueller T."/>
            <person name="Lomeli R."/>
            <person name="Scara G."/>
            <person name="Ko A."/>
            <person name="Delaney K."/>
            <person name="Wissotski M."/>
            <person name="Lopez G."/>
            <person name="Campos D."/>
            <person name="Braidotti M."/>
            <person name="Ashley E."/>
            <person name="Golser W."/>
            <person name="Kim H."/>
            <person name="Lee S."/>
            <person name="Lin J."/>
            <person name="Dujmic Z."/>
            <person name="Kim W."/>
            <person name="Talag J."/>
            <person name="Zuccolo A."/>
            <person name="Fan C."/>
            <person name="Sebastian A."/>
            <person name="Kramer M."/>
            <person name="Spiegel L."/>
            <person name="Nascimento L."/>
            <person name="Zutavern T."/>
            <person name="Miller B."/>
            <person name="Ambroise C."/>
            <person name="Muller S."/>
            <person name="Spooner W."/>
            <person name="Narechania A."/>
            <person name="Ren L."/>
            <person name="Wei S."/>
            <person name="Kumari S."/>
            <person name="Faga B."/>
            <person name="Levy M.J."/>
            <person name="McMahan L."/>
            <person name="Van Buren P."/>
            <person name="Vaughn M.W."/>
            <person name="Ying K."/>
            <person name="Yeh C.-T."/>
            <person name="Emrich S.J."/>
            <person name="Jia Y."/>
            <person name="Kalyanaraman A."/>
            <person name="Hsia A.-P."/>
            <person name="Barbazuk W.B."/>
            <person name="Baucom R.S."/>
            <person name="Brutnell T.P."/>
            <person name="Carpita N.C."/>
            <person name="Chaparro C."/>
            <person name="Chia J.-M."/>
            <person name="Deragon J.-M."/>
            <person name="Estill J.C."/>
            <person name="Fu Y."/>
            <person name="Jeddeloh J.A."/>
            <person name="Han Y."/>
            <person name="Lee H."/>
            <person name="Li P."/>
            <person name="Lisch D.R."/>
            <person name="Liu S."/>
            <person name="Liu Z."/>
            <person name="Nagel D.H."/>
            <person name="McCann M.C."/>
            <person name="SanMiguel P."/>
            <person name="Myers A.M."/>
            <person name="Nettleton D."/>
            <person name="Nguyen J."/>
            <person name="Penning B.W."/>
            <person name="Ponnala L."/>
            <person name="Schneider K.L."/>
            <person name="Schwartz D.C."/>
            <person name="Sharma A."/>
            <person name="Soderlund C."/>
            <person name="Springer N.M."/>
            <person name="Sun Q."/>
            <person name="Wang H."/>
            <person name="Waterman M."/>
            <person name="Westerman R."/>
            <person name="Wolfgruber T.K."/>
            <person name="Yang L."/>
            <person name="Yu Y."/>
            <person name="Zhang L."/>
            <person name="Zhou S."/>
            <person name="Zhu Q."/>
            <person name="Bennetzen J.L."/>
            <person name="Dawe R.K."/>
            <person name="Jiang J."/>
            <person name="Jiang N."/>
            <person name="Presting G.G."/>
            <person name="Wessler S.R."/>
            <person name="Aluru S."/>
            <person name="Martienssen R.A."/>
            <person name="Clifton S.W."/>
            <person name="McCombie W.R."/>
            <person name="Wing R.A."/>
            <person name="Wilson R.K."/>
        </authorList>
    </citation>
    <scope>NUCLEOTIDE SEQUENCE [LARGE SCALE GENOMIC DNA]</scope>
    <source>
        <strain evidence="4">cv. B73</strain>
    </source>
</reference>
<keyword evidence="2" id="KW-1133">Transmembrane helix</keyword>